<evidence type="ECO:0008006" key="4">
    <source>
        <dbReference type="Google" id="ProtNLM"/>
    </source>
</evidence>
<accession>A0ABR0IX32</accession>
<proteinExistence type="predicted"/>
<dbReference type="Proteomes" id="UP001345691">
    <property type="component" value="Unassembled WGS sequence"/>
</dbReference>
<dbReference type="EMBL" id="JAVRRF010000038">
    <property type="protein sequence ID" value="KAK5050297.1"/>
    <property type="molecule type" value="Genomic_DNA"/>
</dbReference>
<evidence type="ECO:0000256" key="1">
    <source>
        <dbReference type="SAM" id="MobiDB-lite"/>
    </source>
</evidence>
<comment type="caution">
    <text evidence="2">The sequence shown here is derived from an EMBL/GenBank/DDBJ whole genome shotgun (WGS) entry which is preliminary data.</text>
</comment>
<feature type="region of interest" description="Disordered" evidence="1">
    <location>
        <begin position="315"/>
        <end position="373"/>
    </location>
</feature>
<keyword evidence="3" id="KW-1185">Reference proteome</keyword>
<feature type="compositionally biased region" description="Polar residues" evidence="1">
    <location>
        <begin position="23"/>
        <end position="45"/>
    </location>
</feature>
<reference evidence="2 3" key="1">
    <citation type="submission" date="2023-08" db="EMBL/GenBank/DDBJ databases">
        <title>Black Yeasts Isolated from many extreme environments.</title>
        <authorList>
            <person name="Coleine C."/>
            <person name="Stajich J.E."/>
            <person name="Selbmann L."/>
        </authorList>
    </citation>
    <scope>NUCLEOTIDE SEQUENCE [LARGE SCALE GENOMIC DNA]</scope>
    <source>
        <strain evidence="2 3">CCFEE 6328</strain>
    </source>
</reference>
<feature type="compositionally biased region" description="Acidic residues" evidence="1">
    <location>
        <begin position="94"/>
        <end position="103"/>
    </location>
</feature>
<name>A0ABR0IX32_9EURO</name>
<sequence length="568" mass="61434">MAGRYDNPDTINAFLRLIDATPLTDSPNARASVSELQTSLQSALVAQSKPESDSAPESNTTSVDASPAPGIRAPPSTPVSQAVAADKITHLDPIEEDDKDWLDESPKGTSTKENNGVPVVSAGSPAVMDTPTRPVLGPVSTNLTSTQHKLLFKKEPGVDDEIKPGMLAELEKQAQGYMDNVLEKFRKSKAALFTDAQAQAEAKAQKHLNEAIANHSATLTQAEAETKSDCSTIPFPDFVDASVSTGGMVLPNEDKTVQHIEVLPYPSTNTPLANSPSTSGTMVKEEVGDNNINLTTTMTDSGSVTFDQANSPTIVVTASTETDRSVESDGSIKGTGHTQEEHIEDDSENQQGEDSDEDREHRTHFKSWGAPGIRNKQKSRIRTVVLVGLPSTADLTLVHSLMHGGTIEVMRLTPASPESTTINAHITFTSGDACDKYFDKYPNGMDVRHQGKKYPVLVKRSDNVDIISSMMQGYLDCGATRVVRVTGADDDWGIAALNRFAEGKNKTRAVEAVTDTYRNGERIIHFRFGNITDAVKFKGILIRSFEWEGCPVDFAEDPCSRATGLHYD</sequence>
<protein>
    <recommendedName>
        <fullName evidence="4">RRM domain-containing protein</fullName>
    </recommendedName>
</protein>
<evidence type="ECO:0000313" key="2">
    <source>
        <dbReference type="EMBL" id="KAK5050297.1"/>
    </source>
</evidence>
<organism evidence="2 3">
    <name type="scientific">Exophiala sideris</name>
    <dbReference type="NCBI Taxonomy" id="1016849"/>
    <lineage>
        <taxon>Eukaryota</taxon>
        <taxon>Fungi</taxon>
        <taxon>Dikarya</taxon>
        <taxon>Ascomycota</taxon>
        <taxon>Pezizomycotina</taxon>
        <taxon>Eurotiomycetes</taxon>
        <taxon>Chaetothyriomycetidae</taxon>
        <taxon>Chaetothyriales</taxon>
        <taxon>Herpotrichiellaceae</taxon>
        <taxon>Exophiala</taxon>
    </lineage>
</organism>
<feature type="region of interest" description="Disordered" evidence="1">
    <location>
        <begin position="23"/>
        <end position="141"/>
    </location>
</feature>
<evidence type="ECO:0000313" key="3">
    <source>
        <dbReference type="Proteomes" id="UP001345691"/>
    </source>
</evidence>
<feature type="compositionally biased region" description="Polar residues" evidence="1">
    <location>
        <begin position="55"/>
        <end position="64"/>
    </location>
</feature>
<gene>
    <name evidence="2" type="ORF">LTR69_010632</name>
</gene>
<feature type="compositionally biased region" description="Acidic residues" evidence="1">
    <location>
        <begin position="342"/>
        <end position="357"/>
    </location>
</feature>